<reference evidence="9 10" key="2">
    <citation type="journal article" date="2010" name="Stand. Genomic Sci.">
        <title>Complete genome sequence of Desulfohalobium retbaense type strain (HR(100)).</title>
        <authorList>
            <person name="Spring S."/>
            <person name="Nolan M."/>
            <person name="Lapidus A."/>
            <person name="Glavina Del Rio T."/>
            <person name="Copeland A."/>
            <person name="Tice H."/>
            <person name="Cheng J.F."/>
            <person name="Lucas S."/>
            <person name="Land M."/>
            <person name="Chen F."/>
            <person name="Bruce D."/>
            <person name="Goodwin L."/>
            <person name="Pitluck S."/>
            <person name="Ivanova N."/>
            <person name="Mavromatis K."/>
            <person name="Mikhailova N."/>
            <person name="Pati A."/>
            <person name="Chen A."/>
            <person name="Palaniappan K."/>
            <person name="Hauser L."/>
            <person name="Chang Y.J."/>
            <person name="Jeffries C.D."/>
            <person name="Munk C."/>
            <person name="Kiss H."/>
            <person name="Chain P."/>
            <person name="Han C."/>
            <person name="Brettin T."/>
            <person name="Detter J.C."/>
            <person name="Schuler E."/>
            <person name="Goker M."/>
            <person name="Rohde M."/>
            <person name="Bristow J."/>
            <person name="Eisen J.A."/>
            <person name="Markowitz V."/>
            <person name="Hugenholtz P."/>
            <person name="Kyrpides N.C."/>
            <person name="Klenk H.P."/>
        </authorList>
    </citation>
    <scope>NUCLEOTIDE SEQUENCE [LARGE SCALE GENOMIC DNA]</scope>
    <source>
        <strain evidence="9 10">DSM 5692</strain>
    </source>
</reference>
<dbReference type="GO" id="GO:0005525">
    <property type="term" value="F:GTP binding"/>
    <property type="evidence" value="ECO:0007669"/>
    <property type="project" value="UniProtKB-UniRule"/>
</dbReference>
<proteinExistence type="inferred from homology"/>
<keyword evidence="5 6" id="KW-0342">GTP-binding</keyword>
<comment type="function">
    <text evidence="6">GTPase that associates with the 50S ribosomal subunit and may have a role during protein synthesis or ribosome biogenesis.</text>
</comment>
<evidence type="ECO:0000256" key="4">
    <source>
        <dbReference type="ARBA" id="ARBA00022842"/>
    </source>
</evidence>
<evidence type="ECO:0000313" key="9">
    <source>
        <dbReference type="EMBL" id="ACV69567.1"/>
    </source>
</evidence>
<dbReference type="PANTHER" id="PTHR10229">
    <property type="entry name" value="GTP-BINDING PROTEIN HFLX"/>
    <property type="match status" value="1"/>
</dbReference>
<dbReference type="InterPro" id="IPR030394">
    <property type="entry name" value="G_HFLX_dom"/>
</dbReference>
<sequence length="549" mass="60959">MSKGAAPIAAKVRGSTSGLKPSQLKKLQRLAQRRYPSQGGLSREQVREVAGLTHEVGRQLGLLIDRQGRLEMVVVGEPGRIVIPELGRQRQHSGRLRGLRLVHTHLGQEGLSEEDLMDMVFLRLDSITVLEVDSHGTPGHMQWAHLLPANADAKPYTVSKRQPWDRVDIDFNAQAEALEEELARRQEGIALQARENTTLLVSVGTKPRARLEAELDELDDLAQTAGLHVAGRLVQRVARLNPKFILGRGKLAELEVKALQANAGIIIFDGELSPSQMRNLAQVTERKVLDRTQLILDIFAQHATSRAGKLQVEMAQLKYTLPRLVGQNRALSRLAGGIGGRGPGETKLELDRRKVRERITRIRKELDKVRKHRAHTRSRRSDAGVPIVALVGYTNAGKSTLLNTITHSQVVAEDKLFATLDPTSRRIRFPQDREVVLTDTVGFIRELPEDLREAFLATLEELEEADVLIQVADAGHPELEEQVAAVDAILQDMGLEDIPRLLALNKWDTLEPEARQRVLNIFPHGLPTTALDKGGLEDLVQAILKRLPA</sequence>
<comment type="subcellular location">
    <subcellularLocation>
        <location evidence="6">Cytoplasm</location>
    </subcellularLocation>
    <text evidence="6">May associate with membranes.</text>
</comment>
<accession>C8X570</accession>
<dbReference type="InterPro" id="IPR016496">
    <property type="entry name" value="GTPase_HflX"/>
</dbReference>
<dbReference type="Pfam" id="PF16360">
    <property type="entry name" value="GTP-bdg_M"/>
    <property type="match status" value="1"/>
</dbReference>
<evidence type="ECO:0000256" key="7">
    <source>
        <dbReference type="SAM" id="MobiDB-lite"/>
    </source>
</evidence>
<dbReference type="Gene3D" id="3.40.50.11060">
    <property type="entry name" value="GTPase HflX, N-terminal domain"/>
    <property type="match status" value="1"/>
</dbReference>
<protein>
    <recommendedName>
        <fullName evidence="6">GTPase HflX</fullName>
    </recommendedName>
    <alternativeName>
        <fullName evidence="6">GTP-binding protein HflX</fullName>
    </alternativeName>
</protein>
<keyword evidence="10" id="KW-1185">Reference proteome</keyword>
<keyword evidence="1 6" id="KW-0963">Cytoplasm</keyword>
<evidence type="ECO:0000256" key="2">
    <source>
        <dbReference type="ARBA" id="ARBA00022723"/>
    </source>
</evidence>
<keyword evidence="2" id="KW-0479">Metal-binding</keyword>
<evidence type="ECO:0000256" key="6">
    <source>
        <dbReference type="HAMAP-Rule" id="MF_00900"/>
    </source>
</evidence>
<dbReference type="GO" id="GO:0003924">
    <property type="term" value="F:GTPase activity"/>
    <property type="evidence" value="ECO:0007669"/>
    <property type="project" value="UniProtKB-UniRule"/>
</dbReference>
<dbReference type="HOGENOM" id="CLU_019597_7_1_7"/>
<evidence type="ECO:0000313" key="10">
    <source>
        <dbReference type="Proteomes" id="UP000001052"/>
    </source>
</evidence>
<dbReference type="PRINTS" id="PR00326">
    <property type="entry name" value="GTP1OBG"/>
</dbReference>
<dbReference type="KEGG" id="drt:Dret_2283"/>
<dbReference type="GO" id="GO:0046872">
    <property type="term" value="F:metal ion binding"/>
    <property type="evidence" value="ECO:0007669"/>
    <property type="project" value="UniProtKB-KW"/>
</dbReference>
<dbReference type="InterPro" id="IPR006073">
    <property type="entry name" value="GTP-bd"/>
</dbReference>
<dbReference type="PANTHER" id="PTHR10229:SF0">
    <property type="entry name" value="GTP-BINDING PROTEIN 6-RELATED"/>
    <property type="match status" value="1"/>
</dbReference>
<comment type="similarity">
    <text evidence="6">Belongs to the TRAFAC class OBG-HflX-like GTPase superfamily. HflX GTPase family.</text>
</comment>
<dbReference type="RefSeq" id="WP_015752708.1">
    <property type="nucleotide sequence ID" value="NC_013223.1"/>
</dbReference>
<dbReference type="InterPro" id="IPR027417">
    <property type="entry name" value="P-loop_NTPase"/>
</dbReference>
<dbReference type="NCBIfam" id="TIGR03156">
    <property type="entry name" value="GTP_HflX"/>
    <property type="match status" value="1"/>
</dbReference>
<keyword evidence="3 6" id="KW-0547">Nucleotide-binding</keyword>
<feature type="domain" description="Hflx-type G" evidence="8">
    <location>
        <begin position="386"/>
        <end position="549"/>
    </location>
</feature>
<evidence type="ECO:0000259" key="8">
    <source>
        <dbReference type="PROSITE" id="PS51705"/>
    </source>
</evidence>
<dbReference type="eggNOG" id="COG2262">
    <property type="taxonomic scope" value="Bacteria"/>
</dbReference>
<dbReference type="SUPFAM" id="SSF52540">
    <property type="entry name" value="P-loop containing nucleoside triphosphate hydrolases"/>
    <property type="match status" value="1"/>
</dbReference>
<dbReference type="STRING" id="485915.Dret_2283"/>
<comment type="subunit">
    <text evidence="6">Monomer. Associates with the 50S ribosomal subunit.</text>
</comment>
<dbReference type="InterPro" id="IPR025121">
    <property type="entry name" value="GTPase_HflX_N"/>
</dbReference>
<dbReference type="Gene3D" id="6.10.250.2860">
    <property type="match status" value="1"/>
</dbReference>
<organism evidence="9 10">
    <name type="scientific">Desulfohalobium retbaense (strain ATCC 49708 / DSM 5692 / JCM 16813 / HR100)</name>
    <dbReference type="NCBI Taxonomy" id="485915"/>
    <lineage>
        <taxon>Bacteria</taxon>
        <taxon>Pseudomonadati</taxon>
        <taxon>Thermodesulfobacteriota</taxon>
        <taxon>Desulfovibrionia</taxon>
        <taxon>Desulfovibrionales</taxon>
        <taxon>Desulfohalobiaceae</taxon>
        <taxon>Desulfohalobium</taxon>
    </lineage>
</organism>
<dbReference type="AlphaFoldDB" id="C8X570"/>
<dbReference type="InterPro" id="IPR042108">
    <property type="entry name" value="GTPase_HflX_N_sf"/>
</dbReference>
<name>C8X570_DESRD</name>
<dbReference type="EMBL" id="CP001734">
    <property type="protein sequence ID" value="ACV69567.1"/>
    <property type="molecule type" value="Genomic_DNA"/>
</dbReference>
<dbReference type="HAMAP" id="MF_00900">
    <property type="entry name" value="GTPase_HflX"/>
    <property type="match status" value="1"/>
</dbReference>
<reference evidence="10" key="1">
    <citation type="submission" date="2009-09" db="EMBL/GenBank/DDBJ databases">
        <title>The complete chromosome of Desulfohalobium retbaense DSM 5692.</title>
        <authorList>
            <consortium name="US DOE Joint Genome Institute (JGI-PGF)"/>
            <person name="Lucas S."/>
            <person name="Copeland A."/>
            <person name="Lapidus A."/>
            <person name="Glavina del Rio T."/>
            <person name="Dalin E."/>
            <person name="Tice H."/>
            <person name="Bruce D."/>
            <person name="Goodwin L."/>
            <person name="Pitluck S."/>
            <person name="Kyrpides N."/>
            <person name="Mavromatis K."/>
            <person name="Ivanova N."/>
            <person name="Mikhailova N."/>
            <person name="Munk A.C."/>
            <person name="Brettin T."/>
            <person name="Detter J.C."/>
            <person name="Han C."/>
            <person name="Tapia R."/>
            <person name="Larimer F."/>
            <person name="Land M."/>
            <person name="Hauser L."/>
            <person name="Markowitz V."/>
            <person name="Cheng J.-F."/>
            <person name="Hugenholtz P."/>
            <person name="Woyke T."/>
            <person name="Wu D."/>
            <person name="Spring S."/>
            <person name="Klenk H.-P."/>
            <person name="Eisen J.A."/>
        </authorList>
    </citation>
    <scope>NUCLEOTIDE SEQUENCE [LARGE SCALE GENOMIC DNA]</scope>
    <source>
        <strain evidence="10">DSM 5692</strain>
    </source>
</reference>
<dbReference type="GO" id="GO:0005737">
    <property type="term" value="C:cytoplasm"/>
    <property type="evidence" value="ECO:0007669"/>
    <property type="project" value="UniProtKB-SubCell"/>
</dbReference>
<dbReference type="CDD" id="cd01878">
    <property type="entry name" value="HflX"/>
    <property type="match status" value="1"/>
</dbReference>
<dbReference type="FunFam" id="3.40.50.11060:FF:000001">
    <property type="entry name" value="GTPase HflX"/>
    <property type="match status" value="1"/>
</dbReference>
<dbReference type="InterPro" id="IPR032305">
    <property type="entry name" value="GTP-bd_M"/>
</dbReference>
<dbReference type="GO" id="GO:0043022">
    <property type="term" value="F:ribosome binding"/>
    <property type="evidence" value="ECO:0007669"/>
    <property type="project" value="TreeGrafter"/>
</dbReference>
<gene>
    <name evidence="6" type="primary">hflX</name>
    <name evidence="9" type="ordered locus">Dret_2283</name>
</gene>
<evidence type="ECO:0000256" key="3">
    <source>
        <dbReference type="ARBA" id="ARBA00022741"/>
    </source>
</evidence>
<evidence type="ECO:0000256" key="1">
    <source>
        <dbReference type="ARBA" id="ARBA00022490"/>
    </source>
</evidence>
<dbReference type="PROSITE" id="PS51705">
    <property type="entry name" value="G_HFLX"/>
    <property type="match status" value="1"/>
</dbReference>
<dbReference type="Pfam" id="PF13167">
    <property type="entry name" value="GTP-bdg_N"/>
    <property type="match status" value="1"/>
</dbReference>
<keyword evidence="4" id="KW-0460">Magnesium</keyword>
<dbReference type="Proteomes" id="UP000001052">
    <property type="component" value="Chromosome"/>
</dbReference>
<dbReference type="Pfam" id="PF01926">
    <property type="entry name" value="MMR_HSR1"/>
    <property type="match status" value="1"/>
</dbReference>
<evidence type="ECO:0000256" key="5">
    <source>
        <dbReference type="ARBA" id="ARBA00023134"/>
    </source>
</evidence>
<dbReference type="Gene3D" id="3.40.50.300">
    <property type="entry name" value="P-loop containing nucleotide triphosphate hydrolases"/>
    <property type="match status" value="1"/>
</dbReference>
<feature type="region of interest" description="Disordered" evidence="7">
    <location>
        <begin position="1"/>
        <end position="24"/>
    </location>
</feature>